<dbReference type="GO" id="GO:0006952">
    <property type="term" value="P:defense response"/>
    <property type="evidence" value="ECO:0007669"/>
    <property type="project" value="UniProtKB-KW"/>
</dbReference>
<gene>
    <name evidence="4" type="primary">At1g12280_7</name>
    <name evidence="4" type="ORF">g.128299</name>
</gene>
<proteinExistence type="predicted"/>
<feature type="non-terminal residue" evidence="4">
    <location>
        <position position="1"/>
    </location>
</feature>
<reference evidence="4" key="1">
    <citation type="submission" date="2015-07" db="EMBL/GenBank/DDBJ databases">
        <title>Transcriptome Assembly of Anthurium amnicola.</title>
        <authorList>
            <person name="Suzuki J."/>
        </authorList>
    </citation>
    <scope>NUCLEOTIDE SEQUENCE</scope>
</reference>
<dbReference type="InterPro" id="IPR002182">
    <property type="entry name" value="NB-ARC"/>
</dbReference>
<dbReference type="PRINTS" id="PR00364">
    <property type="entry name" value="DISEASERSIST"/>
</dbReference>
<dbReference type="GO" id="GO:0043531">
    <property type="term" value="F:ADP binding"/>
    <property type="evidence" value="ECO:0007669"/>
    <property type="project" value="InterPro"/>
</dbReference>
<feature type="non-terminal residue" evidence="4">
    <location>
        <position position="295"/>
    </location>
</feature>
<evidence type="ECO:0000256" key="1">
    <source>
        <dbReference type="ARBA" id="ARBA00022821"/>
    </source>
</evidence>
<name>A0A1D1Y022_9ARAE</name>
<keyword evidence="2" id="KW-0175">Coiled coil</keyword>
<evidence type="ECO:0000259" key="3">
    <source>
        <dbReference type="Pfam" id="PF00931"/>
    </source>
</evidence>
<evidence type="ECO:0000313" key="4">
    <source>
        <dbReference type="EMBL" id="JAT47970.1"/>
    </source>
</evidence>
<dbReference type="InterPro" id="IPR027417">
    <property type="entry name" value="P-loop_NTPase"/>
</dbReference>
<evidence type="ECO:0000256" key="2">
    <source>
        <dbReference type="SAM" id="Coils"/>
    </source>
</evidence>
<dbReference type="PANTHER" id="PTHR33463:SF204">
    <property type="entry name" value="NB-ARC DOMAIN-CONTAINING PROTEIN"/>
    <property type="match status" value="1"/>
</dbReference>
<feature type="coiled-coil region" evidence="2">
    <location>
        <begin position="19"/>
        <end position="46"/>
    </location>
</feature>
<dbReference type="Pfam" id="PF00931">
    <property type="entry name" value="NB-ARC"/>
    <property type="match status" value="1"/>
</dbReference>
<organism evidence="4">
    <name type="scientific">Anthurium amnicola</name>
    <dbReference type="NCBI Taxonomy" id="1678845"/>
    <lineage>
        <taxon>Eukaryota</taxon>
        <taxon>Viridiplantae</taxon>
        <taxon>Streptophyta</taxon>
        <taxon>Embryophyta</taxon>
        <taxon>Tracheophyta</taxon>
        <taxon>Spermatophyta</taxon>
        <taxon>Magnoliopsida</taxon>
        <taxon>Liliopsida</taxon>
        <taxon>Araceae</taxon>
        <taxon>Pothoideae</taxon>
        <taxon>Potheae</taxon>
        <taxon>Anthurium</taxon>
    </lineage>
</organism>
<dbReference type="FunFam" id="3.40.50.300:FF:001091">
    <property type="entry name" value="Probable disease resistance protein At1g61300"/>
    <property type="match status" value="1"/>
</dbReference>
<accession>A0A1D1Y022</accession>
<sequence>AVSGLSFLWNLGPARLGNLINLGKNADTLDQEMKQLREIGEDLVRQVQLEEIRPRMKRTSQVNGWIQRVNQLKDEVGIFQTSFEGRRTCLEGCSFDSVYANYELGQQAADLLGQVTGLKTEKEAGLGGELVQEVPPEAVVVVSSTTTRIVGGEKTRSEIRSHLQDDGVRVIGIYGMGGIGKTTYLTEINNDFRLGARSNDFEVVIWVTVTKDVDIPRIQEDISVRLGFSRQQEQGTVLPIHEADRRDALYQALSRKKFLLLLDDVWEELDLNKIGIPLSPENQTKAKVVFTTRLK</sequence>
<keyword evidence="1" id="KW-0611">Plant defense</keyword>
<dbReference type="PANTHER" id="PTHR33463">
    <property type="entry name" value="NB-ARC DOMAIN-CONTAINING PROTEIN-RELATED"/>
    <property type="match status" value="1"/>
</dbReference>
<feature type="domain" description="NB-ARC" evidence="3">
    <location>
        <begin position="154"/>
        <end position="294"/>
    </location>
</feature>
<dbReference type="AlphaFoldDB" id="A0A1D1Y022"/>
<dbReference type="EMBL" id="GDJX01019966">
    <property type="protein sequence ID" value="JAT47970.1"/>
    <property type="molecule type" value="Transcribed_RNA"/>
</dbReference>
<dbReference type="InterPro" id="IPR050905">
    <property type="entry name" value="Plant_NBS-LRR"/>
</dbReference>
<dbReference type="SUPFAM" id="SSF52540">
    <property type="entry name" value="P-loop containing nucleoside triphosphate hydrolases"/>
    <property type="match status" value="1"/>
</dbReference>
<protein>
    <submittedName>
        <fullName evidence="4">Putative disease resistance protein At1g12280</fullName>
    </submittedName>
</protein>
<dbReference type="Gene3D" id="3.40.50.300">
    <property type="entry name" value="P-loop containing nucleotide triphosphate hydrolases"/>
    <property type="match status" value="1"/>
</dbReference>